<dbReference type="GO" id="GO:0140268">
    <property type="term" value="C:endoplasmic reticulum-plasma membrane contact site"/>
    <property type="evidence" value="ECO:0007669"/>
    <property type="project" value="TreeGrafter"/>
</dbReference>
<accession>A0A7I8W6C2</accession>
<protein>
    <submittedName>
        <fullName evidence="6">DgyrCDS11585</fullName>
    </submittedName>
</protein>
<feature type="region of interest" description="Disordered" evidence="3">
    <location>
        <begin position="1"/>
        <end position="29"/>
    </location>
</feature>
<evidence type="ECO:0000256" key="1">
    <source>
        <dbReference type="ARBA" id="ARBA00004370"/>
    </source>
</evidence>
<feature type="region of interest" description="Disordered" evidence="3">
    <location>
        <begin position="218"/>
        <end position="242"/>
    </location>
</feature>
<dbReference type="EMBL" id="CAJFCJ010000019">
    <property type="protein sequence ID" value="CAD5123225.1"/>
    <property type="molecule type" value="Genomic_DNA"/>
</dbReference>
<dbReference type="GO" id="GO:0005886">
    <property type="term" value="C:plasma membrane"/>
    <property type="evidence" value="ECO:0007669"/>
    <property type="project" value="TreeGrafter"/>
</dbReference>
<evidence type="ECO:0000256" key="4">
    <source>
        <dbReference type="SAM" id="Phobius"/>
    </source>
</evidence>
<keyword evidence="7" id="KW-1185">Reference proteome</keyword>
<dbReference type="AlphaFoldDB" id="A0A7I8W6C2"/>
<evidence type="ECO:0000313" key="6">
    <source>
        <dbReference type="EMBL" id="CAD5123225.1"/>
    </source>
</evidence>
<evidence type="ECO:0000259" key="5">
    <source>
        <dbReference type="PROSITE" id="PS51778"/>
    </source>
</evidence>
<dbReference type="PANTHER" id="PTHR23319">
    <property type="entry name" value="GRAM DOMAIN CONTAINING 1B, ISOFORM E"/>
    <property type="match status" value="1"/>
</dbReference>
<dbReference type="PANTHER" id="PTHR23319:SF4">
    <property type="entry name" value="GRAM DOMAIN CONTAINING 1B, ISOFORM E"/>
    <property type="match status" value="1"/>
</dbReference>
<evidence type="ECO:0000256" key="3">
    <source>
        <dbReference type="SAM" id="MobiDB-lite"/>
    </source>
</evidence>
<reference evidence="6 7" key="1">
    <citation type="submission" date="2020-08" db="EMBL/GenBank/DDBJ databases">
        <authorList>
            <person name="Hejnol A."/>
        </authorList>
    </citation>
    <scope>NUCLEOTIDE SEQUENCE [LARGE SCALE GENOMIC DNA]</scope>
</reference>
<feature type="domain" description="VASt" evidence="5">
    <location>
        <begin position="47"/>
        <end position="220"/>
    </location>
</feature>
<keyword evidence="4" id="KW-0812">Transmembrane</keyword>
<keyword evidence="2 4" id="KW-0472">Membrane</keyword>
<comment type="subcellular location">
    <subcellularLocation>
        <location evidence="1">Membrane</location>
    </subcellularLocation>
</comment>
<evidence type="ECO:0000256" key="2">
    <source>
        <dbReference type="ARBA" id="ARBA00023136"/>
    </source>
</evidence>
<organism evidence="6 7">
    <name type="scientific">Dimorphilus gyrociliatus</name>
    <dbReference type="NCBI Taxonomy" id="2664684"/>
    <lineage>
        <taxon>Eukaryota</taxon>
        <taxon>Metazoa</taxon>
        <taxon>Spiralia</taxon>
        <taxon>Lophotrochozoa</taxon>
        <taxon>Annelida</taxon>
        <taxon>Polychaeta</taxon>
        <taxon>Polychaeta incertae sedis</taxon>
        <taxon>Dinophilidae</taxon>
        <taxon>Dimorphilus</taxon>
    </lineage>
</organism>
<feature type="transmembrane region" description="Helical" evidence="4">
    <location>
        <begin position="279"/>
        <end position="299"/>
    </location>
</feature>
<dbReference type="GO" id="GO:0005789">
    <property type="term" value="C:endoplasmic reticulum membrane"/>
    <property type="evidence" value="ECO:0007669"/>
    <property type="project" value="TreeGrafter"/>
</dbReference>
<proteinExistence type="predicted"/>
<dbReference type="Pfam" id="PF16016">
    <property type="entry name" value="VASt"/>
    <property type="match status" value="1"/>
</dbReference>
<dbReference type="Proteomes" id="UP000549394">
    <property type="component" value="Unassembled WGS sequence"/>
</dbReference>
<dbReference type="PROSITE" id="PS51778">
    <property type="entry name" value="VAST"/>
    <property type="match status" value="1"/>
</dbReference>
<dbReference type="GO" id="GO:0120015">
    <property type="term" value="F:sterol transfer activity"/>
    <property type="evidence" value="ECO:0007669"/>
    <property type="project" value="TreeGrafter"/>
</dbReference>
<dbReference type="GO" id="GO:0032366">
    <property type="term" value="P:intracellular sterol transport"/>
    <property type="evidence" value="ECO:0007669"/>
    <property type="project" value="TreeGrafter"/>
</dbReference>
<dbReference type="InterPro" id="IPR051482">
    <property type="entry name" value="Cholesterol_transport"/>
</dbReference>
<keyword evidence="4" id="KW-1133">Transmembrane helix</keyword>
<name>A0A7I8W6C2_9ANNE</name>
<comment type="caution">
    <text evidence="6">The sequence shown here is derived from an EMBL/GenBank/DDBJ whole genome shotgun (WGS) entry which is preliminary data.</text>
</comment>
<evidence type="ECO:0000313" key="7">
    <source>
        <dbReference type="Proteomes" id="UP000549394"/>
    </source>
</evidence>
<feature type="compositionally biased region" description="Low complexity" evidence="3">
    <location>
        <begin position="222"/>
        <end position="234"/>
    </location>
</feature>
<dbReference type="InterPro" id="IPR031968">
    <property type="entry name" value="VASt"/>
</dbReference>
<dbReference type="OrthoDB" id="2162691at2759"/>
<dbReference type="GO" id="GO:0032934">
    <property type="term" value="F:sterol binding"/>
    <property type="evidence" value="ECO:0007669"/>
    <property type="project" value="TreeGrafter"/>
</dbReference>
<sequence>MMIPTNDNSAIQVVPSSSPIPPAPAVRKSDSDDVFVGENVCESHEHGGKMALNDVFGLDVDYMFELLFTDSQFYRDFLASRKTTELIQTPWPVEFDEDGSKSRLITYTLSLNYKIGPKSTKTTEKQTILPESKPGSHYIVDAEVHNLEVPYADTFYTITRFCLLKESNNKTRLKVHCEVKYRKQAWGPIKVVVGKCAQQGLPENFNLLAVHLRREADRNHGSTTSNNNNSMNNSTKKKLRKRHKQQSQSIASSFERPAHMDASRYSSQPLAFSLSANTLALFLCFIIILLIFLNVFLFLKISQLESQTLLFYRNSEPSIKTDWRQLIDDEENIYKTQSAKWKKVLSSSLLILDQIKTTMQTLYKRVEEI</sequence>
<gene>
    <name evidence="6" type="ORF">DGYR_LOCUS10925</name>
</gene>